<dbReference type="PANTHER" id="PTHR30408">
    <property type="entry name" value="TYPE-1 RESTRICTION ENZYME ECOKI SPECIFICITY PROTEIN"/>
    <property type="match status" value="1"/>
</dbReference>
<keyword evidence="2" id="KW-0238">DNA-binding</keyword>
<organism evidence="3 4">
    <name type="scientific">Arthrobacter terrae</name>
    <dbReference type="NCBI Taxonomy" id="2935737"/>
    <lineage>
        <taxon>Bacteria</taxon>
        <taxon>Bacillati</taxon>
        <taxon>Actinomycetota</taxon>
        <taxon>Actinomycetes</taxon>
        <taxon>Micrococcales</taxon>
        <taxon>Micrococcaceae</taxon>
        <taxon>Arthrobacter</taxon>
    </lineage>
</organism>
<dbReference type="InterPro" id="IPR052021">
    <property type="entry name" value="Type-I_RS_S_subunit"/>
</dbReference>
<protein>
    <recommendedName>
        <fullName evidence="5">Type I restriction enzyme S subunit</fullName>
    </recommendedName>
</protein>
<comment type="caution">
    <text evidence="3">The sequence shown here is derived from an EMBL/GenBank/DDBJ whole genome shotgun (WGS) entry which is preliminary data.</text>
</comment>
<dbReference type="Gene3D" id="3.90.220.20">
    <property type="entry name" value="DNA methylase specificity domains"/>
    <property type="match status" value="2"/>
</dbReference>
<dbReference type="RefSeq" id="WP_196395852.1">
    <property type="nucleotide sequence ID" value="NZ_JADNYM010000006.1"/>
</dbReference>
<proteinExistence type="predicted"/>
<evidence type="ECO:0000256" key="1">
    <source>
        <dbReference type="ARBA" id="ARBA00022747"/>
    </source>
</evidence>
<evidence type="ECO:0000256" key="2">
    <source>
        <dbReference type="ARBA" id="ARBA00023125"/>
    </source>
</evidence>
<dbReference type="InterPro" id="IPR044946">
    <property type="entry name" value="Restrct_endonuc_typeI_TRD_sf"/>
</dbReference>
<dbReference type="PANTHER" id="PTHR30408:SF12">
    <property type="entry name" value="TYPE I RESTRICTION ENZYME MJAVIII SPECIFICITY SUBUNIT"/>
    <property type="match status" value="1"/>
</dbReference>
<reference evidence="3 4" key="1">
    <citation type="submission" date="2020-11" db="EMBL/GenBank/DDBJ databases">
        <title>Arthrobacter antarcticus sp. nov., isolated from Antarctic Soil.</title>
        <authorList>
            <person name="Li J."/>
        </authorList>
    </citation>
    <scope>NUCLEOTIDE SEQUENCE [LARGE SCALE GENOMIC DNA]</scope>
    <source>
        <strain evidence="3 4">Z1-20</strain>
    </source>
</reference>
<accession>A0A931G4K3</accession>
<dbReference type="Proteomes" id="UP000655366">
    <property type="component" value="Unassembled WGS sequence"/>
</dbReference>
<evidence type="ECO:0000313" key="4">
    <source>
        <dbReference type="Proteomes" id="UP000655366"/>
    </source>
</evidence>
<keyword evidence="1" id="KW-0680">Restriction system</keyword>
<sequence length="406" mass="44330">MTSEARVGMRFSDFLSPIRRKATIDPEASYKMVTLPLYGKGARLRKVCFGSELGTARFEVRTGDLMISKIDARKGSNSLLPPELDGAVVTGDFLSYVVDEAVVSKKYFSIIVRSAAFADLCDKVSAGTTNRVRLDVHRFLELKLTVPSLDEQRRIVDLIGAVDDAIESANANRQTLDSVSVRSLASAYAGMVGTPLPLESVFSHVIGGSWGSEPGAEDTDVVAIGPSAYANGHTEVDAALGSRRSLSFKRAAVRTIQAGDVVLERSGGSPTQPVGRVIRGRNTPPNVVPSDFMRLLRPDTAIVDPSYVFWVMWLMYKQDAPLPFQKFTTGIRNLNIPQYLTHTKIILPVSREDQSAFCELAESFLSVSNEQESHAQSLRSLRAELLSALLSGAHRMPETYDELMGA</sequence>
<dbReference type="EMBL" id="JADNYM010000006">
    <property type="protein sequence ID" value="MBG0738898.1"/>
    <property type="molecule type" value="Genomic_DNA"/>
</dbReference>
<dbReference type="GO" id="GO:0003677">
    <property type="term" value="F:DNA binding"/>
    <property type="evidence" value="ECO:0007669"/>
    <property type="project" value="UniProtKB-KW"/>
</dbReference>
<dbReference type="SUPFAM" id="SSF116734">
    <property type="entry name" value="DNA methylase specificity domain"/>
    <property type="match status" value="2"/>
</dbReference>
<gene>
    <name evidence="3" type="ORF">IV500_05610</name>
</gene>
<dbReference type="GO" id="GO:0009307">
    <property type="term" value="P:DNA restriction-modification system"/>
    <property type="evidence" value="ECO:0007669"/>
    <property type="project" value="UniProtKB-KW"/>
</dbReference>
<keyword evidence="4" id="KW-1185">Reference proteome</keyword>
<name>A0A931G4K3_9MICC</name>
<dbReference type="AlphaFoldDB" id="A0A931G4K3"/>
<evidence type="ECO:0008006" key="5">
    <source>
        <dbReference type="Google" id="ProtNLM"/>
    </source>
</evidence>
<evidence type="ECO:0000313" key="3">
    <source>
        <dbReference type="EMBL" id="MBG0738898.1"/>
    </source>
</evidence>